<dbReference type="AlphaFoldDB" id="A0A6M5Z4N6"/>
<dbReference type="InterPro" id="IPR027417">
    <property type="entry name" value="P-loop_NTPase"/>
</dbReference>
<evidence type="ECO:0000259" key="1">
    <source>
        <dbReference type="Pfam" id="PF20030"/>
    </source>
</evidence>
<dbReference type="InterPro" id="IPR050513">
    <property type="entry name" value="RavA_ATPases"/>
</dbReference>
<dbReference type="Proteomes" id="UP000503447">
    <property type="component" value="Chromosome"/>
</dbReference>
<dbReference type="Gene3D" id="3.40.50.300">
    <property type="entry name" value="P-loop containing nucleotide triphosphate hydrolases"/>
    <property type="match status" value="1"/>
</dbReference>
<reference evidence="3" key="1">
    <citation type="submission" date="2020-05" db="EMBL/GenBank/DDBJ databases">
        <title>Frigoriglobus tundricola gen. nov., sp. nov., a psychrotolerant cellulolytic planctomycete of the family Gemmataceae with two divergent copies of 16S rRNA gene.</title>
        <authorList>
            <person name="Kulichevskaya I.S."/>
            <person name="Ivanova A.A."/>
            <person name="Naumoff D.G."/>
            <person name="Beletsky A.V."/>
            <person name="Rijpstra W.I.C."/>
            <person name="Sinninghe Damste J.S."/>
            <person name="Mardanov A.V."/>
            <person name="Ravin N.V."/>
            <person name="Dedysh S.N."/>
        </authorList>
    </citation>
    <scope>NUCLEOTIDE SEQUENCE [LARGE SCALE GENOMIC DNA]</scope>
    <source>
        <strain evidence="3">PL17</strain>
    </source>
</reference>
<proteinExistence type="predicted"/>
<dbReference type="InterPro" id="IPR045427">
    <property type="entry name" value="MoxR"/>
</dbReference>
<feature type="domain" description="MoxR" evidence="1">
    <location>
        <begin position="32"/>
        <end position="222"/>
    </location>
</feature>
<protein>
    <submittedName>
        <fullName evidence="2">2-component regulator</fullName>
    </submittedName>
</protein>
<organism evidence="2 3">
    <name type="scientific">Frigoriglobus tundricola</name>
    <dbReference type="NCBI Taxonomy" id="2774151"/>
    <lineage>
        <taxon>Bacteria</taxon>
        <taxon>Pseudomonadati</taxon>
        <taxon>Planctomycetota</taxon>
        <taxon>Planctomycetia</taxon>
        <taxon>Gemmatales</taxon>
        <taxon>Gemmataceae</taxon>
        <taxon>Frigoriglobus</taxon>
    </lineage>
</organism>
<dbReference type="CDD" id="cd00009">
    <property type="entry name" value="AAA"/>
    <property type="match status" value="1"/>
</dbReference>
<gene>
    <name evidence="2" type="ORF">FTUN_8081</name>
</gene>
<keyword evidence="3" id="KW-1185">Reference proteome</keyword>
<dbReference type="PANTHER" id="PTHR32204:SF0">
    <property type="entry name" value="ATPASE RAVA"/>
    <property type="match status" value="1"/>
</dbReference>
<accession>A0A6M5Z4N6</accession>
<dbReference type="SUPFAM" id="SSF52540">
    <property type="entry name" value="P-loop containing nucleoside triphosphate hydrolases"/>
    <property type="match status" value="1"/>
</dbReference>
<name>A0A6M5Z4N6_9BACT</name>
<sequence>MPPATKAAPATNPEDLSLADLQAEAETIRKRINRFRESLGRFFVNKQEIIDLMCVAGIAQEPLLLIGPPGTAKSDIVVKFKDALGISQEDYFEYMLTRFTEPSEIIGAIDIKELRDGRYIRRKEGKLPTAKLVFLDEIFKSNSAILNILLTIINEKKFYQEGKPEPVPLRIMFAATNEIPEQGELAALKDRFVLKVQSRSVQDEFFTELIDAGLQGEANKGLNQKPWVEGHATLEDFLKANRYLTYLFARKTGDGRGEEENDRSRFFPADVFKSYERLVKTLVREDKIFISDRKLVKLYKLFRVRSWLFSGGAVTKDDLRLLAYLGETLQEIEHLRSKVPEYLGDS</sequence>
<dbReference type="EMBL" id="CP053452">
    <property type="protein sequence ID" value="QJX00451.1"/>
    <property type="molecule type" value="Genomic_DNA"/>
</dbReference>
<dbReference type="Pfam" id="PF20030">
    <property type="entry name" value="bpMoxR"/>
    <property type="match status" value="1"/>
</dbReference>
<dbReference type="RefSeq" id="WP_171475191.1">
    <property type="nucleotide sequence ID" value="NZ_CP053452.2"/>
</dbReference>
<dbReference type="KEGG" id="ftj:FTUN_8081"/>
<dbReference type="PANTHER" id="PTHR32204">
    <property type="entry name" value="ATPASE RAVA"/>
    <property type="match status" value="1"/>
</dbReference>
<evidence type="ECO:0000313" key="3">
    <source>
        <dbReference type="Proteomes" id="UP000503447"/>
    </source>
</evidence>
<evidence type="ECO:0000313" key="2">
    <source>
        <dbReference type="EMBL" id="QJX00451.1"/>
    </source>
</evidence>